<evidence type="ECO:0000313" key="2">
    <source>
        <dbReference type="Proteomes" id="UP001140091"/>
    </source>
</evidence>
<name>A0A9W8J1I1_9AGAR</name>
<accession>A0A9W8J1I1</accession>
<evidence type="ECO:0000313" key="1">
    <source>
        <dbReference type="EMBL" id="KAJ2924599.1"/>
    </source>
</evidence>
<reference evidence="1" key="1">
    <citation type="submission" date="2022-06" db="EMBL/GenBank/DDBJ databases">
        <title>Genome Sequence of Candolleomyces eurysporus.</title>
        <authorList>
            <person name="Buettner E."/>
        </authorList>
    </citation>
    <scope>NUCLEOTIDE SEQUENCE</scope>
    <source>
        <strain evidence="1">VTCC 930004</strain>
    </source>
</reference>
<dbReference type="AlphaFoldDB" id="A0A9W8J1I1"/>
<feature type="non-terminal residue" evidence="1">
    <location>
        <position position="273"/>
    </location>
</feature>
<dbReference type="EMBL" id="JANBPK010001213">
    <property type="protein sequence ID" value="KAJ2924599.1"/>
    <property type="molecule type" value="Genomic_DNA"/>
</dbReference>
<keyword evidence="2" id="KW-1185">Reference proteome</keyword>
<dbReference type="OrthoDB" id="2828187at2759"/>
<dbReference type="Proteomes" id="UP001140091">
    <property type="component" value="Unassembled WGS sequence"/>
</dbReference>
<protein>
    <submittedName>
        <fullName evidence="1">Uncharacterized protein</fullName>
    </submittedName>
</protein>
<gene>
    <name evidence="1" type="ORF">H1R20_g12490</name>
</gene>
<proteinExistence type="predicted"/>
<organism evidence="1 2">
    <name type="scientific">Candolleomyces eurysporus</name>
    <dbReference type="NCBI Taxonomy" id="2828524"/>
    <lineage>
        <taxon>Eukaryota</taxon>
        <taxon>Fungi</taxon>
        <taxon>Dikarya</taxon>
        <taxon>Basidiomycota</taxon>
        <taxon>Agaricomycotina</taxon>
        <taxon>Agaricomycetes</taxon>
        <taxon>Agaricomycetidae</taxon>
        <taxon>Agaricales</taxon>
        <taxon>Agaricineae</taxon>
        <taxon>Psathyrellaceae</taxon>
        <taxon>Candolleomyces</taxon>
    </lineage>
</organism>
<comment type="caution">
    <text evidence="1">The sequence shown here is derived from an EMBL/GenBank/DDBJ whole genome shotgun (WGS) entry which is preliminary data.</text>
</comment>
<sequence>MTPKHWYKMRAPPSLQPIFASILNIFSPPIFTRSQMDFRQAPRVAPAVATRRQEAFSRMWQAAANENPGQPEEVILKAYIRKAYTAAMEQYNATSEVFTGPYLTEQDIIGIVRQTNNPNLRPLILKSTSTAGPAHFQNGQDGFAFINPRAADFFNTTKSHRINPAVTWNDSRFNILDYFRKNTFLVFVEIRGPSLTPGYANFKYIGTFYVRTYEPDITLDRYANAKNKVNDDHLQMVQRAIKEGPQHVCKAPLVVFQISEDLHGTENPFRAFL</sequence>